<comment type="caution">
    <text evidence="1">The sequence shown here is derived from an EMBL/GenBank/DDBJ whole genome shotgun (WGS) entry which is preliminary data.</text>
</comment>
<dbReference type="Proteomes" id="UP000824533">
    <property type="component" value="Linkage Group LG27"/>
</dbReference>
<evidence type="ECO:0000313" key="1">
    <source>
        <dbReference type="EMBL" id="KAJ0170615.1"/>
    </source>
</evidence>
<gene>
    <name evidence="1" type="ORF">K1T71_013986</name>
</gene>
<reference evidence="1 2" key="1">
    <citation type="journal article" date="2021" name="Front. Genet.">
        <title>Chromosome-Level Genome Assembly Reveals Significant Gene Expansion in the Toll and IMD Signaling Pathways of Dendrolimus kikuchii.</title>
        <authorList>
            <person name="Zhou J."/>
            <person name="Wu P."/>
            <person name="Xiong Z."/>
            <person name="Liu N."/>
            <person name="Zhao N."/>
            <person name="Ji M."/>
            <person name="Qiu Y."/>
            <person name="Yang B."/>
        </authorList>
    </citation>
    <scope>NUCLEOTIDE SEQUENCE [LARGE SCALE GENOMIC DNA]</scope>
    <source>
        <strain evidence="1">Ann1</strain>
    </source>
</reference>
<evidence type="ECO:0000313" key="2">
    <source>
        <dbReference type="Proteomes" id="UP000824533"/>
    </source>
</evidence>
<proteinExistence type="predicted"/>
<accession>A0ACC1CG85</accession>
<organism evidence="1 2">
    <name type="scientific">Dendrolimus kikuchii</name>
    <dbReference type="NCBI Taxonomy" id="765133"/>
    <lineage>
        <taxon>Eukaryota</taxon>
        <taxon>Metazoa</taxon>
        <taxon>Ecdysozoa</taxon>
        <taxon>Arthropoda</taxon>
        <taxon>Hexapoda</taxon>
        <taxon>Insecta</taxon>
        <taxon>Pterygota</taxon>
        <taxon>Neoptera</taxon>
        <taxon>Endopterygota</taxon>
        <taxon>Lepidoptera</taxon>
        <taxon>Glossata</taxon>
        <taxon>Ditrysia</taxon>
        <taxon>Bombycoidea</taxon>
        <taxon>Lasiocampidae</taxon>
        <taxon>Dendrolimus</taxon>
    </lineage>
</organism>
<sequence length="288" mass="32482">MRLIWIISSLLAIQAGVIKREICDGLTVNGVCHGQEILHENLDRPILLLVDLKSNVLYFTYLISNYECSAARLNLDTKEFKNIEGITNGYAQAVDRNSLDVYIGSSDGLYKYDAVDDNVTFIGAEGANILRVYYKDVLYYLLLQSRSVYTFENGVSKKFPDLDNTKVNHFIIDNEFIYFTNNTGLYSQKRGTKDAVWFNFPEVNEGDERGLAVDSKGVVHICMQDGVYVLKQDSWTVEKIVHIDGSQGLAFDKNDNIVYSDATQLVRLLPIGPTYAKQNQSTNMPKLG</sequence>
<name>A0ACC1CG85_9NEOP</name>
<keyword evidence="2" id="KW-1185">Reference proteome</keyword>
<dbReference type="EMBL" id="CM034413">
    <property type="protein sequence ID" value="KAJ0170615.1"/>
    <property type="molecule type" value="Genomic_DNA"/>
</dbReference>
<protein>
    <submittedName>
        <fullName evidence="1">Uncharacterized protein</fullName>
    </submittedName>
</protein>